<evidence type="ECO:0000259" key="5">
    <source>
        <dbReference type="PROSITE" id="PS50893"/>
    </source>
</evidence>
<dbReference type="AlphaFoldDB" id="A0A5B0DQW8"/>
<dbReference type="InterPro" id="IPR027417">
    <property type="entry name" value="P-loop_NTPase"/>
</dbReference>
<dbReference type="GO" id="GO:0016887">
    <property type="term" value="F:ATP hydrolysis activity"/>
    <property type="evidence" value="ECO:0007669"/>
    <property type="project" value="InterPro"/>
</dbReference>
<dbReference type="Proteomes" id="UP000324738">
    <property type="component" value="Unassembled WGS sequence"/>
</dbReference>
<dbReference type="GO" id="GO:0005524">
    <property type="term" value="F:ATP binding"/>
    <property type="evidence" value="ECO:0007669"/>
    <property type="project" value="UniProtKB-KW"/>
</dbReference>
<comment type="similarity">
    <text evidence="1">Belongs to the ABC transporter superfamily.</text>
</comment>
<evidence type="ECO:0000256" key="2">
    <source>
        <dbReference type="ARBA" id="ARBA00022448"/>
    </source>
</evidence>
<dbReference type="GO" id="GO:0055085">
    <property type="term" value="P:transmembrane transport"/>
    <property type="evidence" value="ECO:0007669"/>
    <property type="project" value="UniProtKB-ARBA"/>
</dbReference>
<feature type="domain" description="ABC transporter" evidence="5">
    <location>
        <begin position="264"/>
        <end position="476"/>
    </location>
</feature>
<reference evidence="6 7" key="1">
    <citation type="submission" date="2019-08" db="EMBL/GenBank/DDBJ databases">
        <title>Aureimonas fodiniaquatilis sp. nov., isolated from a coal mine wastewater.</title>
        <authorList>
            <person name="Kim W."/>
        </authorList>
    </citation>
    <scope>NUCLEOTIDE SEQUENCE [LARGE SCALE GENOMIC DNA]</scope>
    <source>
        <strain evidence="6 7">CAU 1482</strain>
    </source>
</reference>
<name>A0A5B0DQW8_9HYPH</name>
<dbReference type="Pfam" id="PF00005">
    <property type="entry name" value="ABC_tran"/>
    <property type="match status" value="2"/>
</dbReference>
<evidence type="ECO:0000313" key="7">
    <source>
        <dbReference type="Proteomes" id="UP000324738"/>
    </source>
</evidence>
<dbReference type="PANTHER" id="PTHR43776">
    <property type="entry name" value="TRANSPORT ATP-BINDING PROTEIN"/>
    <property type="match status" value="1"/>
</dbReference>
<proteinExistence type="inferred from homology"/>
<protein>
    <submittedName>
        <fullName evidence="6">ABC transporter ATP-binding protein</fullName>
    </submittedName>
</protein>
<organism evidence="6 7">
    <name type="scientific">Aureimonas fodinaquatilis</name>
    <dbReference type="NCBI Taxonomy" id="2565783"/>
    <lineage>
        <taxon>Bacteria</taxon>
        <taxon>Pseudomonadati</taxon>
        <taxon>Pseudomonadota</taxon>
        <taxon>Alphaproteobacteria</taxon>
        <taxon>Hyphomicrobiales</taxon>
        <taxon>Aurantimonadaceae</taxon>
        <taxon>Aureimonas</taxon>
    </lineage>
</organism>
<dbReference type="PANTHER" id="PTHR43776:SF7">
    <property type="entry name" value="D,D-DIPEPTIDE TRANSPORT ATP-BINDING PROTEIN DDPF-RELATED"/>
    <property type="match status" value="1"/>
</dbReference>
<sequence length="478" mass="52116">MSNRDMELRLDEIVDGAGQRVVGPVSLHWNAPGDACALIGETGSGKSLVAQSILGLLPPNFRARGFIQIKQNRTSLSDVAALQAQWSTLMALVPQEPFRSLDPTMRIRRQFRQVKGSNDVRIVNALTELDLLPSVGQAYPFQLSGGMAQRTLFAMALISGAPLVIADEPTKGLDETRSAQSLAALRRLRAEGRSVLIITHDLDLARQLDGTTVVMKAGEAVETGPAQHVFTNPANAYTRELLQADPAFWSSETERTSPAQNIVGELRRVSFGYRRQTPLFENVSFTINAGEVVAITGPSGIGKTTLGDVLLGLRRPTSGSVLWQGSDIATKSGLVSSLRSRYQKLHQDPGSVFARHRTIGQHFADLADIIDPATVTERMDKLMQTMRLSSRLLDRTVDEISGGEAQRLALMRILMLAPVLIVADEPSSRVDPIVQRDVFDLLGMVREQQNVAIVLISHQARVVSTFADKVIDLKTVCG</sequence>
<evidence type="ECO:0000256" key="3">
    <source>
        <dbReference type="ARBA" id="ARBA00022741"/>
    </source>
</evidence>
<evidence type="ECO:0000313" key="6">
    <source>
        <dbReference type="EMBL" id="KAA0968896.1"/>
    </source>
</evidence>
<dbReference type="SUPFAM" id="SSF52540">
    <property type="entry name" value="P-loop containing nucleoside triphosphate hydrolases"/>
    <property type="match status" value="2"/>
</dbReference>
<dbReference type="RefSeq" id="WP_149301170.1">
    <property type="nucleotide sequence ID" value="NZ_VTWH01000004.1"/>
</dbReference>
<feature type="domain" description="ABC transporter" evidence="5">
    <location>
        <begin position="8"/>
        <end position="242"/>
    </location>
</feature>
<keyword evidence="3" id="KW-0547">Nucleotide-binding</keyword>
<comment type="caution">
    <text evidence="6">The sequence shown here is derived from an EMBL/GenBank/DDBJ whole genome shotgun (WGS) entry which is preliminary data.</text>
</comment>
<dbReference type="InterPro" id="IPR003593">
    <property type="entry name" value="AAA+_ATPase"/>
</dbReference>
<dbReference type="OrthoDB" id="9805488at2"/>
<keyword evidence="2" id="KW-0813">Transport</keyword>
<accession>A0A5B0DQW8</accession>
<dbReference type="SMART" id="SM00382">
    <property type="entry name" value="AAA"/>
    <property type="match status" value="2"/>
</dbReference>
<evidence type="ECO:0000256" key="4">
    <source>
        <dbReference type="ARBA" id="ARBA00022840"/>
    </source>
</evidence>
<dbReference type="InterPro" id="IPR003439">
    <property type="entry name" value="ABC_transporter-like_ATP-bd"/>
</dbReference>
<dbReference type="Gene3D" id="3.40.50.300">
    <property type="entry name" value="P-loop containing nucleotide triphosphate hydrolases"/>
    <property type="match status" value="2"/>
</dbReference>
<gene>
    <name evidence="6" type="ORF">FPY71_15120</name>
</gene>
<keyword evidence="7" id="KW-1185">Reference proteome</keyword>
<keyword evidence="4 6" id="KW-0067">ATP-binding</keyword>
<dbReference type="EMBL" id="VTWH01000004">
    <property type="protein sequence ID" value="KAA0968896.1"/>
    <property type="molecule type" value="Genomic_DNA"/>
</dbReference>
<dbReference type="InterPro" id="IPR050319">
    <property type="entry name" value="ABC_transp_ATP-bind"/>
</dbReference>
<dbReference type="PROSITE" id="PS50893">
    <property type="entry name" value="ABC_TRANSPORTER_2"/>
    <property type="match status" value="2"/>
</dbReference>
<evidence type="ECO:0000256" key="1">
    <source>
        <dbReference type="ARBA" id="ARBA00005417"/>
    </source>
</evidence>